<gene>
    <name evidence="4" type="ORF">M972_11686</name>
</gene>
<dbReference type="RefSeq" id="WP_003511605.1">
    <property type="nucleotide sequence ID" value="NZ_CP013828.1"/>
</dbReference>
<evidence type="ECO:0000256" key="1">
    <source>
        <dbReference type="ARBA" id="ARBA00006068"/>
    </source>
</evidence>
<proteinExistence type="inferred from homology"/>
<comment type="similarity">
    <text evidence="1">Belongs to the LytR/CpsA/Psr (LCP) family.</text>
</comment>
<keyword evidence="2" id="KW-0812">Transmembrane</keyword>
<keyword evidence="2" id="KW-0472">Membrane</keyword>
<dbReference type="EMBL" id="PDBW01000001">
    <property type="protein sequence ID" value="PFH01931.1"/>
    <property type="molecule type" value="Genomic_DNA"/>
</dbReference>
<evidence type="ECO:0000313" key="5">
    <source>
        <dbReference type="Proteomes" id="UP000223596"/>
    </source>
</evidence>
<dbReference type="SMR" id="A0AB36TEI2"/>
<dbReference type="InterPro" id="IPR050922">
    <property type="entry name" value="LytR/CpsA/Psr_CW_biosynth"/>
</dbReference>
<dbReference type="InterPro" id="IPR004474">
    <property type="entry name" value="LytR_CpsA_psr"/>
</dbReference>
<reference evidence="4 5" key="1">
    <citation type="submission" date="2017-09" db="EMBL/GenBank/DDBJ databases">
        <title>Evaluation of Pacific Biosciences Sequencing Technology to Finishing C. thermocellum Genome Sequences.</title>
        <authorList>
            <person name="Brown S."/>
        </authorList>
    </citation>
    <scope>NUCLEOTIDE SEQUENCE [LARGE SCALE GENOMIC DNA]</scope>
    <source>
        <strain evidence="4 5">AD2</strain>
    </source>
</reference>
<organism evidence="4 5">
    <name type="scientific">Acetivibrio thermocellus AD2</name>
    <dbReference type="NCBI Taxonomy" id="1138384"/>
    <lineage>
        <taxon>Bacteria</taxon>
        <taxon>Bacillati</taxon>
        <taxon>Bacillota</taxon>
        <taxon>Clostridia</taxon>
        <taxon>Eubacteriales</taxon>
        <taxon>Oscillospiraceae</taxon>
        <taxon>Acetivibrio</taxon>
    </lineage>
</organism>
<feature type="transmembrane region" description="Helical" evidence="2">
    <location>
        <begin position="7"/>
        <end position="29"/>
    </location>
</feature>
<keyword evidence="2" id="KW-1133">Transmembrane helix</keyword>
<dbReference type="GeneID" id="35803532"/>
<accession>A0AB36TEI2</accession>
<evidence type="ECO:0000259" key="3">
    <source>
        <dbReference type="Pfam" id="PF03816"/>
    </source>
</evidence>
<evidence type="ECO:0000313" key="4">
    <source>
        <dbReference type="EMBL" id="PFH01931.1"/>
    </source>
</evidence>
<evidence type="ECO:0000256" key="2">
    <source>
        <dbReference type="SAM" id="Phobius"/>
    </source>
</evidence>
<feature type="domain" description="Cell envelope-related transcriptional attenuator" evidence="3">
    <location>
        <begin position="78"/>
        <end position="229"/>
    </location>
</feature>
<dbReference type="AlphaFoldDB" id="A0AB36TEI2"/>
<dbReference type="Pfam" id="PF03816">
    <property type="entry name" value="LytR_cpsA_psr"/>
    <property type="match status" value="1"/>
</dbReference>
<dbReference type="PANTHER" id="PTHR33392">
    <property type="entry name" value="POLYISOPRENYL-TEICHOIC ACID--PEPTIDOGLYCAN TEICHOIC ACID TRANSFERASE TAGU"/>
    <property type="match status" value="1"/>
</dbReference>
<protein>
    <submittedName>
        <fullName evidence="4">LytR family transcriptional attenuator</fullName>
    </submittedName>
</protein>
<dbReference type="Proteomes" id="UP000223596">
    <property type="component" value="Unassembled WGS sequence"/>
</dbReference>
<dbReference type="Gene3D" id="3.40.630.190">
    <property type="entry name" value="LCP protein"/>
    <property type="match status" value="1"/>
</dbReference>
<dbReference type="NCBIfam" id="TIGR00350">
    <property type="entry name" value="lytR_cpsA_psr"/>
    <property type="match status" value="1"/>
</dbReference>
<dbReference type="PANTHER" id="PTHR33392:SF6">
    <property type="entry name" value="POLYISOPRENYL-TEICHOIC ACID--PEPTIDOGLYCAN TEICHOIC ACID TRANSFERASE TAGU"/>
    <property type="match status" value="1"/>
</dbReference>
<comment type="caution">
    <text evidence="4">The sequence shown here is derived from an EMBL/GenBank/DDBJ whole genome shotgun (WGS) entry which is preliminary data.</text>
</comment>
<sequence>MNFRKSILYICVVFSLVLFIQGIYTLLLAKEKYNGTESDDKYDPVEIVKWKIDREDGRKTLNSYINVLVLGLDDDEKRSDVIALINYNPDENKMNILSIARDTRVKVNGKYMKINALIGKGGEKMVIDMVEDITGLPVDYYVTLNFKGFREIVDTLGGVEINVPFDMDYDDPYQNLHIHLKKGKQVLDGKKAEQFVRYRKGNHNGEGYEDGDLGRIKMQQLFMREFVNQKLKLKYLLKADEIFYTLKKNMRTNIEIGDIRYFIKDIKNIKTPEINGYTLPGYSRYIGGQWFYIYDKKKTKELIEQNFYYSN</sequence>
<name>A0AB36TEI2_ACETH</name>